<evidence type="ECO:0000256" key="8">
    <source>
        <dbReference type="SAM" id="MobiDB-lite"/>
    </source>
</evidence>
<accession>A0A3M2RU02</accession>
<keyword evidence="3" id="KW-0862">Zinc</keyword>
<evidence type="ECO:0000259" key="9">
    <source>
        <dbReference type="Pfam" id="PF04082"/>
    </source>
</evidence>
<dbReference type="AlphaFoldDB" id="A0A3M2RU02"/>
<feature type="region of interest" description="Disordered" evidence="8">
    <location>
        <begin position="28"/>
        <end position="54"/>
    </location>
</feature>
<keyword evidence="4" id="KW-0805">Transcription regulation</keyword>
<dbReference type="Pfam" id="PF04082">
    <property type="entry name" value="Fungal_trans"/>
    <property type="match status" value="1"/>
</dbReference>
<evidence type="ECO:0000256" key="3">
    <source>
        <dbReference type="ARBA" id="ARBA00022833"/>
    </source>
</evidence>
<dbReference type="GO" id="GO:0045944">
    <property type="term" value="P:positive regulation of transcription by RNA polymerase II"/>
    <property type="evidence" value="ECO:0007669"/>
    <property type="project" value="TreeGrafter"/>
</dbReference>
<dbReference type="PANTHER" id="PTHR47782:SF12">
    <property type="entry name" value="ZN(II)2CYS6 TRANSCRIPTION FACTOR (EUROFUNG)"/>
    <property type="match status" value="1"/>
</dbReference>
<evidence type="ECO:0000256" key="2">
    <source>
        <dbReference type="ARBA" id="ARBA00022723"/>
    </source>
</evidence>
<dbReference type="PANTHER" id="PTHR47782">
    <property type="entry name" value="ZN(II)2CYS6 TRANSCRIPTION FACTOR (EUROFUNG)-RELATED"/>
    <property type="match status" value="1"/>
</dbReference>
<protein>
    <recommendedName>
        <fullName evidence="9">Xylanolytic transcriptional activator regulatory domain-containing protein</fullName>
    </recommendedName>
</protein>
<dbReference type="GO" id="GO:0043565">
    <property type="term" value="F:sequence-specific DNA binding"/>
    <property type="evidence" value="ECO:0007669"/>
    <property type="project" value="TreeGrafter"/>
</dbReference>
<dbReference type="GO" id="GO:0008270">
    <property type="term" value="F:zinc ion binding"/>
    <property type="evidence" value="ECO:0007669"/>
    <property type="project" value="InterPro"/>
</dbReference>
<keyword evidence="5" id="KW-0238">DNA-binding</keyword>
<dbReference type="EMBL" id="NKUJ01000270">
    <property type="protein sequence ID" value="RMJ08793.1"/>
    <property type="molecule type" value="Genomic_DNA"/>
</dbReference>
<comment type="subcellular location">
    <subcellularLocation>
        <location evidence="1">Nucleus</location>
    </subcellularLocation>
</comment>
<dbReference type="CDD" id="cd12148">
    <property type="entry name" value="fungal_TF_MHR"/>
    <property type="match status" value="1"/>
</dbReference>
<dbReference type="GO" id="GO:0005634">
    <property type="term" value="C:nucleus"/>
    <property type="evidence" value="ECO:0007669"/>
    <property type="project" value="UniProtKB-SubCell"/>
</dbReference>
<evidence type="ECO:0000256" key="7">
    <source>
        <dbReference type="ARBA" id="ARBA00023242"/>
    </source>
</evidence>
<evidence type="ECO:0000313" key="10">
    <source>
        <dbReference type="EMBL" id="RMJ08793.1"/>
    </source>
</evidence>
<dbReference type="OrthoDB" id="2154091at2759"/>
<evidence type="ECO:0000256" key="4">
    <source>
        <dbReference type="ARBA" id="ARBA00023015"/>
    </source>
</evidence>
<name>A0A3M2RU02_9HYPO</name>
<dbReference type="GO" id="GO:0006351">
    <property type="term" value="P:DNA-templated transcription"/>
    <property type="evidence" value="ECO:0007669"/>
    <property type="project" value="InterPro"/>
</dbReference>
<evidence type="ECO:0000256" key="6">
    <source>
        <dbReference type="ARBA" id="ARBA00023163"/>
    </source>
</evidence>
<organism evidence="10 11">
    <name type="scientific">Fusarium kuroshium</name>
    <dbReference type="NCBI Taxonomy" id="2010991"/>
    <lineage>
        <taxon>Eukaryota</taxon>
        <taxon>Fungi</taxon>
        <taxon>Dikarya</taxon>
        <taxon>Ascomycota</taxon>
        <taxon>Pezizomycotina</taxon>
        <taxon>Sordariomycetes</taxon>
        <taxon>Hypocreomycetidae</taxon>
        <taxon>Hypocreales</taxon>
        <taxon>Nectriaceae</taxon>
        <taxon>Fusarium</taxon>
        <taxon>Fusarium solani species complex</taxon>
    </lineage>
</organism>
<feature type="compositionally biased region" description="Polar residues" evidence="8">
    <location>
        <begin position="31"/>
        <end position="48"/>
    </location>
</feature>
<keyword evidence="2" id="KW-0479">Metal-binding</keyword>
<dbReference type="Proteomes" id="UP000277212">
    <property type="component" value="Unassembled WGS sequence"/>
</dbReference>
<reference evidence="10 11" key="1">
    <citation type="submission" date="2017-06" db="EMBL/GenBank/DDBJ databases">
        <title>Comparative genomic analysis of Ambrosia Fusariam Clade fungi.</title>
        <authorList>
            <person name="Stajich J.E."/>
            <person name="Carrillo J."/>
            <person name="Kijimoto T."/>
            <person name="Eskalen A."/>
            <person name="O'Donnell K."/>
            <person name="Kasson M."/>
        </authorList>
    </citation>
    <scope>NUCLEOTIDE SEQUENCE [LARGE SCALE GENOMIC DNA]</scope>
    <source>
        <strain evidence="10">UCR3666</strain>
    </source>
</reference>
<proteinExistence type="predicted"/>
<evidence type="ECO:0000256" key="5">
    <source>
        <dbReference type="ARBA" id="ARBA00023125"/>
    </source>
</evidence>
<evidence type="ECO:0000256" key="1">
    <source>
        <dbReference type="ARBA" id="ARBA00004123"/>
    </source>
</evidence>
<keyword evidence="11" id="KW-1185">Reference proteome</keyword>
<keyword evidence="7" id="KW-0539">Nucleus</keyword>
<keyword evidence="6" id="KW-0804">Transcription</keyword>
<dbReference type="InterPro" id="IPR052202">
    <property type="entry name" value="Yeast_MetPath_Reg"/>
</dbReference>
<evidence type="ECO:0000313" key="11">
    <source>
        <dbReference type="Proteomes" id="UP000277212"/>
    </source>
</evidence>
<dbReference type="InterPro" id="IPR007219">
    <property type="entry name" value="XnlR_reg_dom"/>
</dbReference>
<sequence length="466" mass="52528">MPVARPARSERSLLEDLEEELALLESKLTEGNDQTRASEGSTHRQSFVSKEHHTQSPDMIDLTILKEPETATLYRGELYGLREMTRRALELDNSSPRGLPRHSSNKGLVVSAIRLGVQSSRTTVTEAEKEIMTTYINSFLSRVNASFSIVNEDQVWETLRLLSTNNWICPEHLTQFYLILAIGAAMVPGSIFSHVHASSEYFLMATSQDYIYDDSRDTLLILLLLTLYSLLDPTTGSSWQLIDLAIQVCIVLDLHQSQPRLPKDRSSIRVGEHLFEVAFVLDFSISRALGLLPSIRASDISYKSALQSETRDDDCAPVLSTFFGYQLAIQSSLEQLRSVPSEISFQPFQMVRFPRSWAKTRKPWVVGCSVFEASLVSILRWADLPTIQKAASMPQLKEWLLDACQVVEEVSLSFQGLLDHASLLRTIYVYMASLERTPTPNMQFLERTNLYELCVQALGALEIAIQ</sequence>
<dbReference type="GO" id="GO:0000981">
    <property type="term" value="F:DNA-binding transcription factor activity, RNA polymerase II-specific"/>
    <property type="evidence" value="ECO:0007669"/>
    <property type="project" value="TreeGrafter"/>
</dbReference>
<comment type="caution">
    <text evidence="10">The sequence shown here is derived from an EMBL/GenBank/DDBJ whole genome shotgun (WGS) entry which is preliminary data.</text>
</comment>
<feature type="domain" description="Xylanolytic transcriptional activator regulatory" evidence="9">
    <location>
        <begin position="136"/>
        <end position="301"/>
    </location>
</feature>
<gene>
    <name evidence="10" type="ORF">CDV36_011577</name>
</gene>